<dbReference type="OrthoDB" id="10250282at2759"/>
<proteinExistence type="predicted"/>
<protein>
    <submittedName>
        <fullName evidence="4">Beta-lactamase/transpeptidase-like protein</fullName>
    </submittedName>
</protein>
<dbReference type="InterPro" id="IPR001466">
    <property type="entry name" value="Beta-lactam-related"/>
</dbReference>
<keyword evidence="1" id="KW-0732">Signal</keyword>
<evidence type="ECO:0000313" key="4">
    <source>
        <dbReference type="EMBL" id="KAF2187150.1"/>
    </source>
</evidence>
<dbReference type="SUPFAM" id="SSF56601">
    <property type="entry name" value="beta-lactamase/transpeptidase-like"/>
    <property type="match status" value="1"/>
</dbReference>
<dbReference type="Gene3D" id="3.40.710.10">
    <property type="entry name" value="DD-peptidase/beta-lactamase superfamily"/>
    <property type="match status" value="1"/>
</dbReference>
<dbReference type="Pfam" id="PF26335">
    <property type="entry name" value="ARB_00930_C"/>
    <property type="match status" value="1"/>
</dbReference>
<dbReference type="Proteomes" id="UP000800200">
    <property type="component" value="Unassembled WGS sequence"/>
</dbReference>
<gene>
    <name evidence="4" type="ORF">K469DRAFT_705705</name>
</gene>
<evidence type="ECO:0000256" key="1">
    <source>
        <dbReference type="SAM" id="SignalP"/>
    </source>
</evidence>
<accession>A0A6A6EAJ2</accession>
<sequence>MSRTLITLSAIYLLSTLPSAASLCPIYGPVYPPPKNVKSSNLIKDALQNLTESLNAGFATGNSSHGPVVSSGANAIQIFSLDDEDDKPLFEYYHDGTTLSNSTGVRKVDGDSIFLIGSVSKLVTVYMFLAELGDGYWDDPVSKHIPELKNRTKSHENPIDFTAWDQVTLGALAGQVGGVTRDLVDLGAFEVTGVAFGFPPLEPSELPKCVLTTNLSCDRKGFFDALDDRQPTWAPNTTPIYSNTAFMILAYALESITGKSYNDILKSTLVKPLGLTGTSTTKPDDSRGAIPINTTVSSWNRDFGDGASMGGIYASSNDLSKIGRSILNSTLLAGNTTGAWLKPTAFTSSIQGAVGRPWEIFRAPQSGVNRVVDIYAKAGDIGLYHTFLAVVPDYNIGFAAAVGGAGHHAWYDGLIYDILFPALEAAAREQADAAYAGTYAATNGLNSSLILTTDATKLGLGIKTWISNGTVMTDVLSGIAGGTPVSEDNLRVYPTNLERETANGTEIAWRVTFEPETGFHDFGPFSACGTWFNIDALTHGHYSFDSLLFTLGEDGRAKTVNQRAFKIELERKD</sequence>
<dbReference type="PANTHER" id="PTHR22935:SF97">
    <property type="entry name" value="BETA-LACTAMASE-RELATED DOMAIN-CONTAINING PROTEIN"/>
    <property type="match status" value="1"/>
</dbReference>
<dbReference type="PANTHER" id="PTHR22935">
    <property type="entry name" value="PENICILLIN-BINDING PROTEIN"/>
    <property type="match status" value="1"/>
</dbReference>
<feature type="domain" description="Beta-lactamase-like ARB-00930-like C-terminal" evidence="3">
    <location>
        <begin position="427"/>
        <end position="572"/>
    </location>
</feature>
<keyword evidence="5" id="KW-1185">Reference proteome</keyword>
<reference evidence="4" key="1">
    <citation type="journal article" date="2020" name="Stud. Mycol.">
        <title>101 Dothideomycetes genomes: a test case for predicting lifestyles and emergence of pathogens.</title>
        <authorList>
            <person name="Haridas S."/>
            <person name="Albert R."/>
            <person name="Binder M."/>
            <person name="Bloem J."/>
            <person name="Labutti K."/>
            <person name="Salamov A."/>
            <person name="Andreopoulos B."/>
            <person name="Baker S."/>
            <person name="Barry K."/>
            <person name="Bills G."/>
            <person name="Bluhm B."/>
            <person name="Cannon C."/>
            <person name="Castanera R."/>
            <person name="Culley D."/>
            <person name="Daum C."/>
            <person name="Ezra D."/>
            <person name="Gonzalez J."/>
            <person name="Henrissat B."/>
            <person name="Kuo A."/>
            <person name="Liang C."/>
            <person name="Lipzen A."/>
            <person name="Lutzoni F."/>
            <person name="Magnuson J."/>
            <person name="Mondo S."/>
            <person name="Nolan M."/>
            <person name="Ohm R."/>
            <person name="Pangilinan J."/>
            <person name="Park H.-J."/>
            <person name="Ramirez L."/>
            <person name="Alfaro M."/>
            <person name="Sun H."/>
            <person name="Tritt A."/>
            <person name="Yoshinaga Y."/>
            <person name="Zwiers L.-H."/>
            <person name="Turgeon B."/>
            <person name="Goodwin S."/>
            <person name="Spatafora J."/>
            <person name="Crous P."/>
            <person name="Grigoriev I."/>
        </authorList>
    </citation>
    <scope>NUCLEOTIDE SEQUENCE</scope>
    <source>
        <strain evidence="4">CBS 207.26</strain>
    </source>
</reference>
<feature type="domain" description="Beta-lactamase-related" evidence="2">
    <location>
        <begin position="93"/>
        <end position="401"/>
    </location>
</feature>
<evidence type="ECO:0000259" key="2">
    <source>
        <dbReference type="Pfam" id="PF00144"/>
    </source>
</evidence>
<dbReference type="InterPro" id="IPR058664">
    <property type="entry name" value="ARB_00930-like_C"/>
</dbReference>
<dbReference type="Pfam" id="PF00144">
    <property type="entry name" value="Beta-lactamase"/>
    <property type="match status" value="1"/>
</dbReference>
<dbReference type="AlphaFoldDB" id="A0A6A6EAJ2"/>
<name>A0A6A6EAJ2_9PEZI</name>
<feature type="chain" id="PRO_5025380888" evidence="1">
    <location>
        <begin position="23"/>
        <end position="573"/>
    </location>
</feature>
<dbReference type="EMBL" id="ML994628">
    <property type="protein sequence ID" value="KAF2187150.1"/>
    <property type="molecule type" value="Genomic_DNA"/>
</dbReference>
<dbReference type="InterPro" id="IPR012338">
    <property type="entry name" value="Beta-lactam/transpept-like"/>
</dbReference>
<evidence type="ECO:0000313" key="5">
    <source>
        <dbReference type="Proteomes" id="UP000800200"/>
    </source>
</evidence>
<feature type="signal peptide" evidence="1">
    <location>
        <begin position="1"/>
        <end position="22"/>
    </location>
</feature>
<dbReference type="InterPro" id="IPR051478">
    <property type="entry name" value="Beta-lactamase-like_AB/R"/>
</dbReference>
<organism evidence="4 5">
    <name type="scientific">Zopfia rhizophila CBS 207.26</name>
    <dbReference type="NCBI Taxonomy" id="1314779"/>
    <lineage>
        <taxon>Eukaryota</taxon>
        <taxon>Fungi</taxon>
        <taxon>Dikarya</taxon>
        <taxon>Ascomycota</taxon>
        <taxon>Pezizomycotina</taxon>
        <taxon>Dothideomycetes</taxon>
        <taxon>Dothideomycetes incertae sedis</taxon>
        <taxon>Zopfiaceae</taxon>
        <taxon>Zopfia</taxon>
    </lineage>
</organism>
<evidence type="ECO:0000259" key="3">
    <source>
        <dbReference type="Pfam" id="PF26335"/>
    </source>
</evidence>